<dbReference type="InterPro" id="IPR032524">
    <property type="entry name" value="ABC_tran_C"/>
</dbReference>
<dbReference type="InterPro" id="IPR003593">
    <property type="entry name" value="AAA+_ATPase"/>
</dbReference>
<dbReference type="PANTHER" id="PTHR42855">
    <property type="entry name" value="ABC TRANSPORTER ATP-BINDING SUBUNIT"/>
    <property type="match status" value="1"/>
</dbReference>
<dbReference type="InterPro" id="IPR037118">
    <property type="entry name" value="Val-tRNA_synth_C_sf"/>
</dbReference>
<dbReference type="AlphaFoldDB" id="F3YAK5"/>
<dbReference type="SUPFAM" id="SSF52540">
    <property type="entry name" value="P-loop containing nucleoside triphosphate hydrolases"/>
    <property type="match status" value="2"/>
</dbReference>
<dbReference type="InterPro" id="IPR051309">
    <property type="entry name" value="ABCF_ATPase"/>
</dbReference>
<dbReference type="Pfam" id="PF16326">
    <property type="entry name" value="ABC_tran_CTD"/>
    <property type="match status" value="1"/>
</dbReference>
<dbReference type="Gene3D" id="1.10.287.380">
    <property type="entry name" value="Valyl-tRNA synthetase, C-terminal domain"/>
    <property type="match status" value="1"/>
</dbReference>
<evidence type="ECO:0000259" key="4">
    <source>
        <dbReference type="PROSITE" id="PS50893"/>
    </source>
</evidence>
<dbReference type="Gene3D" id="3.40.50.300">
    <property type="entry name" value="P-loop containing nucleotide triphosphate hydrolases"/>
    <property type="match status" value="3"/>
</dbReference>
<gene>
    <name evidence="5" type="ordered locus">MPTP_1079</name>
</gene>
<dbReference type="FunFam" id="3.40.50.300:FF:000011">
    <property type="entry name" value="Putative ABC transporter ATP-binding component"/>
    <property type="match status" value="1"/>
</dbReference>
<dbReference type="HOGENOM" id="CLU_000604_36_0_9"/>
<proteinExistence type="predicted"/>
<keyword evidence="2" id="KW-0067">ATP-binding</keyword>
<name>F3YAK5_MELPT</name>
<dbReference type="SMART" id="SM00382">
    <property type="entry name" value="AAA"/>
    <property type="match status" value="2"/>
</dbReference>
<dbReference type="PROSITE" id="PS50893">
    <property type="entry name" value="ABC_TRANSPORTER_2"/>
    <property type="match status" value="1"/>
</dbReference>
<evidence type="ECO:0000256" key="3">
    <source>
        <dbReference type="SAM" id="Coils"/>
    </source>
</evidence>
<dbReference type="PROSITE" id="PS00211">
    <property type="entry name" value="ABC_TRANSPORTER_1"/>
    <property type="match status" value="1"/>
</dbReference>
<protein>
    <submittedName>
        <fullName evidence="5">ATPase components of ABC transporters with duplicated ATPase domains</fullName>
    </submittedName>
</protein>
<dbReference type="Proteomes" id="UP000008456">
    <property type="component" value="Chromosome"/>
</dbReference>
<sequence length="552" mass="63614">MKELQVTNLTKSYGEKILFDHLSFNIHSKDRIGLIGTNGTGKTSLLNILAKKDKGEGNLSSIQHPNDYTIGYLSQEPPFSPNLTVIQTVFQGDSLLLQTVRDYELALLALEQLGMNEKTQKQYAQAEEKMNKYDAWSADTTAKIILQKLGIDYLQKKMSDLSGGQQKRVGLAQILIESPDLLLLDEPTNHLDYETIEWLENFLASYKGAFLVVTHDRYFLDHVTNRIFELSFEKLYEYKGNYENYLLDHAQREDTAIQQEAKRKQLYKKELDWIRAGVKARGTKQQARIDRFEDLKKNLHQVKQKQALEVGIDTQRLGKKVIEIKNGDYQKDKHTILNEFNLLVQAGDRIGITGKNGTGKTTLLNILSGRLPLEAGSYTVGQTVHLAYYTQQSENLDPTKRMIAYLQETANEVKMQNGTLSHDRYFLNKTADRLLIFQGNGKIDEFLGSIDEYLDQEKQSEKKETLVKKTVKKKNQPKEKTKLTYMEQKEWVGIEEEITQLEKKVISLTEEMTQQGDNFVRLEELQQELTTIEQQLDEKMARWEYLSAFVDN</sequence>
<accession>F3YAK5</accession>
<dbReference type="InterPro" id="IPR017871">
    <property type="entry name" value="ABC_transporter-like_CS"/>
</dbReference>
<dbReference type="STRING" id="940190.MPTP_1079"/>
<dbReference type="GO" id="GO:0016887">
    <property type="term" value="F:ATP hydrolysis activity"/>
    <property type="evidence" value="ECO:0007669"/>
    <property type="project" value="InterPro"/>
</dbReference>
<evidence type="ECO:0000313" key="6">
    <source>
        <dbReference type="Proteomes" id="UP000008456"/>
    </source>
</evidence>
<reference evidence="5 6" key="1">
    <citation type="journal article" date="2011" name="J. Bacteriol.">
        <title>Complete genome sequence of Melissococcus plutonius ATCC 35311.</title>
        <authorList>
            <person name="Okumura K."/>
            <person name="Arai R."/>
            <person name="Okura M."/>
            <person name="Kirikae T."/>
            <person name="Takamatsu D."/>
            <person name="Osaki M."/>
            <person name="Miyoshi-Akiyama T."/>
        </authorList>
    </citation>
    <scope>NUCLEOTIDE SEQUENCE [LARGE SCALE GENOMIC DNA]</scope>
    <source>
        <strain evidence="6">ATCC 35311 / CIP 104052 / LMG 20360 / NCIMB 702443</strain>
    </source>
</reference>
<dbReference type="Pfam" id="PF12848">
    <property type="entry name" value="ABC_tran_Xtn"/>
    <property type="match status" value="1"/>
</dbReference>
<keyword evidence="6" id="KW-1185">Reference proteome</keyword>
<dbReference type="KEGG" id="mps:MPTP_1079"/>
<organism evidence="5 6">
    <name type="scientific">Melissococcus plutonius (strain ATCC 35311 / DSM 29964 / CIP 104052 / LMG 20360 / NCIMB 702443)</name>
    <dbReference type="NCBI Taxonomy" id="940190"/>
    <lineage>
        <taxon>Bacteria</taxon>
        <taxon>Bacillati</taxon>
        <taxon>Bacillota</taxon>
        <taxon>Bacilli</taxon>
        <taxon>Lactobacillales</taxon>
        <taxon>Enterococcaceae</taxon>
        <taxon>Melissococcus</taxon>
    </lineage>
</organism>
<dbReference type="InterPro" id="IPR027417">
    <property type="entry name" value="P-loop_NTPase"/>
</dbReference>
<dbReference type="PANTHER" id="PTHR42855:SF1">
    <property type="entry name" value="ABC TRANSPORTER DOMAIN-CONTAINING PROTEIN"/>
    <property type="match status" value="1"/>
</dbReference>
<dbReference type="Pfam" id="PF00005">
    <property type="entry name" value="ABC_tran"/>
    <property type="match status" value="2"/>
</dbReference>
<dbReference type="GO" id="GO:0005524">
    <property type="term" value="F:ATP binding"/>
    <property type="evidence" value="ECO:0007669"/>
    <property type="project" value="UniProtKB-KW"/>
</dbReference>
<dbReference type="InterPro" id="IPR003439">
    <property type="entry name" value="ABC_transporter-like_ATP-bd"/>
</dbReference>
<reference key="2">
    <citation type="submission" date="2011-04" db="EMBL/GenBank/DDBJ databases">
        <title>Whole genome sequence of Melissococcus plutonius ATCC 35311.</title>
        <authorList>
            <person name="Okumura K."/>
            <person name="Arai R."/>
            <person name="Osaki M."/>
            <person name="Okura M."/>
            <person name="Kirikae T."/>
            <person name="Takamatsu D."/>
            <person name="Akiyama T."/>
        </authorList>
    </citation>
    <scope>NUCLEOTIDE SEQUENCE</scope>
    <source>
        <strain>ATCC 35311</strain>
    </source>
</reference>
<evidence type="ECO:0000256" key="2">
    <source>
        <dbReference type="ARBA" id="ARBA00022840"/>
    </source>
</evidence>
<dbReference type="RefSeq" id="WP_013773971.1">
    <property type="nucleotide sequence ID" value="NC_015516.1"/>
</dbReference>
<feature type="domain" description="ABC transporter" evidence="4">
    <location>
        <begin position="4"/>
        <end position="257"/>
    </location>
</feature>
<dbReference type="InterPro" id="IPR032781">
    <property type="entry name" value="ABC_tran_Xtn"/>
</dbReference>
<keyword evidence="3" id="KW-0175">Coiled coil</keyword>
<dbReference type="CDD" id="cd03221">
    <property type="entry name" value="ABCF_EF-3"/>
    <property type="match status" value="1"/>
</dbReference>
<evidence type="ECO:0000256" key="1">
    <source>
        <dbReference type="ARBA" id="ARBA00022741"/>
    </source>
</evidence>
<evidence type="ECO:0000313" key="5">
    <source>
        <dbReference type="EMBL" id="BAK21533.1"/>
    </source>
</evidence>
<dbReference type="OrthoDB" id="9760950at2"/>
<feature type="coiled-coil region" evidence="3">
    <location>
        <begin position="498"/>
        <end position="542"/>
    </location>
</feature>
<dbReference type="GO" id="GO:0003677">
    <property type="term" value="F:DNA binding"/>
    <property type="evidence" value="ECO:0007669"/>
    <property type="project" value="InterPro"/>
</dbReference>
<keyword evidence="1" id="KW-0547">Nucleotide-binding</keyword>
<dbReference type="EMBL" id="AP012200">
    <property type="protein sequence ID" value="BAK21533.1"/>
    <property type="molecule type" value="Genomic_DNA"/>
</dbReference>